<feature type="region of interest" description="Disordered" evidence="2">
    <location>
        <begin position="1"/>
        <end position="28"/>
    </location>
</feature>
<evidence type="ECO:0000313" key="3">
    <source>
        <dbReference type="EMBL" id="CAG8638890.1"/>
    </source>
</evidence>
<protein>
    <submittedName>
        <fullName evidence="3">11652_t:CDS:1</fullName>
    </submittedName>
</protein>
<keyword evidence="4" id="KW-1185">Reference proteome</keyword>
<evidence type="ECO:0000313" key="4">
    <source>
        <dbReference type="Proteomes" id="UP000789739"/>
    </source>
</evidence>
<keyword evidence="1" id="KW-0175">Coiled coil</keyword>
<evidence type="ECO:0000256" key="1">
    <source>
        <dbReference type="SAM" id="Coils"/>
    </source>
</evidence>
<sequence length="244" mass="28626">MENVLARPPGSRKIPAQDKFDNSRRPLGTIKNVDENAGKLEKLKENDPILAIKVLDRAHSKAPIVKQLRNELQEAHSYNQVLEQKLHFLQDEQTRTQEEMSRLLAKIRSFRCFETRLQSFDNRLRVMEDKECEPYPFELDASDVETSADIVEARIEYLELPKHERHGQAHRDSIVEQTNLMEDIMVNREEYAAVVEEREKYKKEADENWQIVKELEGMLMEKNEEIEYLQGQLVVGIGYTEDEK</sequence>
<dbReference type="AlphaFoldDB" id="A0A9N9DHD4"/>
<gene>
    <name evidence="3" type="ORF">PBRASI_LOCUS9661</name>
</gene>
<name>A0A9N9DHD4_9GLOM</name>
<organism evidence="3 4">
    <name type="scientific">Paraglomus brasilianum</name>
    <dbReference type="NCBI Taxonomy" id="144538"/>
    <lineage>
        <taxon>Eukaryota</taxon>
        <taxon>Fungi</taxon>
        <taxon>Fungi incertae sedis</taxon>
        <taxon>Mucoromycota</taxon>
        <taxon>Glomeromycotina</taxon>
        <taxon>Glomeromycetes</taxon>
        <taxon>Paraglomerales</taxon>
        <taxon>Paraglomeraceae</taxon>
        <taxon>Paraglomus</taxon>
    </lineage>
</organism>
<accession>A0A9N9DHD4</accession>
<dbReference type="Proteomes" id="UP000789739">
    <property type="component" value="Unassembled WGS sequence"/>
</dbReference>
<proteinExistence type="predicted"/>
<feature type="coiled-coil region" evidence="1">
    <location>
        <begin position="65"/>
        <end position="106"/>
    </location>
</feature>
<dbReference type="OrthoDB" id="10334026at2759"/>
<feature type="compositionally biased region" description="Basic and acidic residues" evidence="2">
    <location>
        <begin position="15"/>
        <end position="24"/>
    </location>
</feature>
<reference evidence="3" key="1">
    <citation type="submission" date="2021-06" db="EMBL/GenBank/DDBJ databases">
        <authorList>
            <person name="Kallberg Y."/>
            <person name="Tangrot J."/>
            <person name="Rosling A."/>
        </authorList>
    </citation>
    <scope>NUCLEOTIDE SEQUENCE</scope>
    <source>
        <strain evidence="3">BR232B</strain>
    </source>
</reference>
<evidence type="ECO:0000256" key="2">
    <source>
        <dbReference type="SAM" id="MobiDB-lite"/>
    </source>
</evidence>
<dbReference type="EMBL" id="CAJVPI010002235">
    <property type="protein sequence ID" value="CAG8638890.1"/>
    <property type="molecule type" value="Genomic_DNA"/>
</dbReference>
<comment type="caution">
    <text evidence="3">The sequence shown here is derived from an EMBL/GenBank/DDBJ whole genome shotgun (WGS) entry which is preliminary data.</text>
</comment>